<dbReference type="EMBL" id="CM047749">
    <property type="protein sequence ID" value="KAJ0010505.1"/>
    <property type="molecule type" value="Genomic_DNA"/>
</dbReference>
<evidence type="ECO:0000313" key="1">
    <source>
        <dbReference type="EMBL" id="KAJ0010505.1"/>
    </source>
</evidence>
<reference evidence="2" key="1">
    <citation type="journal article" date="2023" name="G3 (Bethesda)">
        <title>Genome assembly and association tests identify interacting loci associated with vigor, precocity, and sex in interspecific pistachio rootstocks.</title>
        <authorList>
            <person name="Palmer W."/>
            <person name="Jacygrad E."/>
            <person name="Sagayaradj S."/>
            <person name="Cavanaugh K."/>
            <person name="Han R."/>
            <person name="Bertier L."/>
            <person name="Beede B."/>
            <person name="Kafkas S."/>
            <person name="Golino D."/>
            <person name="Preece J."/>
            <person name="Michelmore R."/>
        </authorList>
    </citation>
    <scope>NUCLEOTIDE SEQUENCE [LARGE SCALE GENOMIC DNA]</scope>
</reference>
<comment type="caution">
    <text evidence="1">The sequence shown here is derived from an EMBL/GenBank/DDBJ whole genome shotgun (WGS) entry which is preliminary data.</text>
</comment>
<keyword evidence="2" id="KW-1185">Reference proteome</keyword>
<dbReference type="Proteomes" id="UP001163603">
    <property type="component" value="Chromosome 14"/>
</dbReference>
<gene>
    <name evidence="1" type="ORF">Pint_33336</name>
</gene>
<proteinExistence type="predicted"/>
<accession>A0ACC0X606</accession>
<evidence type="ECO:0000313" key="2">
    <source>
        <dbReference type="Proteomes" id="UP001163603"/>
    </source>
</evidence>
<name>A0ACC0X606_9ROSI</name>
<organism evidence="1 2">
    <name type="scientific">Pistacia integerrima</name>
    <dbReference type="NCBI Taxonomy" id="434235"/>
    <lineage>
        <taxon>Eukaryota</taxon>
        <taxon>Viridiplantae</taxon>
        <taxon>Streptophyta</taxon>
        <taxon>Embryophyta</taxon>
        <taxon>Tracheophyta</taxon>
        <taxon>Spermatophyta</taxon>
        <taxon>Magnoliopsida</taxon>
        <taxon>eudicotyledons</taxon>
        <taxon>Gunneridae</taxon>
        <taxon>Pentapetalae</taxon>
        <taxon>rosids</taxon>
        <taxon>malvids</taxon>
        <taxon>Sapindales</taxon>
        <taxon>Anacardiaceae</taxon>
        <taxon>Pistacia</taxon>
    </lineage>
</organism>
<protein>
    <submittedName>
        <fullName evidence="1">Uncharacterized protein</fullName>
    </submittedName>
</protein>
<sequence length="81" mass="9495">MALASMQICDRFINRKFVQKFYSRVLAIGLQGYAQLHQSILTRLANWDNFKKSCSVRDFDDHATRVLGKFEVKMLIIFITH</sequence>